<keyword evidence="1" id="KW-0732">Signal</keyword>
<accession>A0A183DW24</accession>
<reference evidence="2 3" key="2">
    <citation type="submission" date="2018-11" db="EMBL/GenBank/DDBJ databases">
        <authorList>
            <consortium name="Pathogen Informatics"/>
        </authorList>
    </citation>
    <scope>NUCLEOTIDE SEQUENCE [LARGE SCALE GENOMIC DNA]</scope>
</reference>
<proteinExistence type="predicted"/>
<dbReference type="PANTHER" id="PTHR16091">
    <property type="entry name" value="TTC17 PROTEIN"/>
    <property type="match status" value="1"/>
</dbReference>
<gene>
    <name evidence="2" type="ORF">GPUH_LOCUS12915</name>
</gene>
<keyword evidence="3" id="KW-1185">Reference proteome</keyword>
<dbReference type="GO" id="GO:0030041">
    <property type="term" value="P:actin filament polymerization"/>
    <property type="evidence" value="ECO:0007669"/>
    <property type="project" value="TreeGrafter"/>
</dbReference>
<feature type="signal peptide" evidence="1">
    <location>
        <begin position="1"/>
        <end position="23"/>
    </location>
</feature>
<dbReference type="PANTHER" id="PTHR16091:SF1">
    <property type="entry name" value="TETRATRICOPEPTIDE REPEAT PROTEIN 17"/>
    <property type="match status" value="1"/>
</dbReference>
<protein>
    <submittedName>
        <fullName evidence="4">TPR_REGION domain-containing protein</fullName>
    </submittedName>
</protein>
<feature type="chain" id="PRO_5043138916" evidence="1">
    <location>
        <begin position="24"/>
        <end position="239"/>
    </location>
</feature>
<dbReference type="InterPro" id="IPR052630">
    <property type="entry name" value="TTC17"/>
</dbReference>
<evidence type="ECO:0000256" key="1">
    <source>
        <dbReference type="SAM" id="SignalP"/>
    </source>
</evidence>
<sequence length="239" mass="27010">MSAPVRKWLLLLVLALLGGRGFCFTHWMVTDDGLTIQSVSDSPYHMAQPHSLVQFLEQERKLDAIAQSRSFITEQEKNIYAHENADDPELESKIRATDRNCIMGGSLTASKDAFLTSYSLGKLNDDMELLSDVDFNVAGDKFTEEPHCTYDLKYSVYAFEHLPSVQQRENLKIVPEAAFDKLLPSNYGIVKFGQHVAKALAKKMTSASLLRLAALYWRIRGDATEAVECFRRALHFTTR</sequence>
<organism evidence="4">
    <name type="scientific">Gongylonema pulchrum</name>
    <dbReference type="NCBI Taxonomy" id="637853"/>
    <lineage>
        <taxon>Eukaryota</taxon>
        <taxon>Metazoa</taxon>
        <taxon>Ecdysozoa</taxon>
        <taxon>Nematoda</taxon>
        <taxon>Chromadorea</taxon>
        <taxon>Rhabditida</taxon>
        <taxon>Spirurina</taxon>
        <taxon>Spiruromorpha</taxon>
        <taxon>Spiruroidea</taxon>
        <taxon>Gongylonematidae</taxon>
        <taxon>Gongylonema</taxon>
    </lineage>
</organism>
<reference evidence="4" key="1">
    <citation type="submission" date="2016-06" db="UniProtKB">
        <authorList>
            <consortium name="WormBaseParasite"/>
        </authorList>
    </citation>
    <scope>IDENTIFICATION</scope>
</reference>
<dbReference type="WBParaSite" id="GPUH_0001292901-mRNA-1">
    <property type="protein sequence ID" value="GPUH_0001292901-mRNA-1"/>
    <property type="gene ID" value="GPUH_0001292901"/>
</dbReference>
<dbReference type="GO" id="GO:0005737">
    <property type="term" value="C:cytoplasm"/>
    <property type="evidence" value="ECO:0007669"/>
    <property type="project" value="TreeGrafter"/>
</dbReference>
<name>A0A183DW24_9BILA</name>
<evidence type="ECO:0000313" key="4">
    <source>
        <dbReference type="WBParaSite" id="GPUH_0001292901-mRNA-1"/>
    </source>
</evidence>
<evidence type="ECO:0000313" key="2">
    <source>
        <dbReference type="EMBL" id="VDN21280.1"/>
    </source>
</evidence>
<dbReference type="AlphaFoldDB" id="A0A183DW24"/>
<dbReference type="EMBL" id="UYRT01079726">
    <property type="protein sequence ID" value="VDN21280.1"/>
    <property type="molecule type" value="Genomic_DNA"/>
</dbReference>
<dbReference type="GO" id="GO:0015629">
    <property type="term" value="C:actin cytoskeleton"/>
    <property type="evidence" value="ECO:0007669"/>
    <property type="project" value="TreeGrafter"/>
</dbReference>
<dbReference type="Proteomes" id="UP000271098">
    <property type="component" value="Unassembled WGS sequence"/>
</dbReference>
<evidence type="ECO:0000313" key="3">
    <source>
        <dbReference type="Proteomes" id="UP000271098"/>
    </source>
</evidence>
<dbReference type="OrthoDB" id="2115703at2759"/>